<reference evidence="8 9" key="1">
    <citation type="submission" date="2020-07" db="EMBL/GenBank/DDBJ databases">
        <title>Sequencing the genomes of 1000 actinobacteria strains.</title>
        <authorList>
            <person name="Klenk H.-P."/>
        </authorList>
    </citation>
    <scope>NUCLEOTIDE SEQUENCE [LARGE SCALE GENOMIC DNA]</scope>
    <source>
        <strain evidence="8 9">DSM 45117</strain>
    </source>
</reference>
<proteinExistence type="inferred from homology"/>
<feature type="transmembrane region" description="Helical" evidence="6">
    <location>
        <begin position="28"/>
        <end position="50"/>
    </location>
</feature>
<dbReference type="Gene3D" id="3.40.30.10">
    <property type="entry name" value="Glutaredoxin"/>
    <property type="match status" value="1"/>
</dbReference>
<evidence type="ECO:0000256" key="5">
    <source>
        <dbReference type="ARBA" id="ARBA00023284"/>
    </source>
</evidence>
<evidence type="ECO:0000259" key="7">
    <source>
        <dbReference type="PROSITE" id="PS51352"/>
    </source>
</evidence>
<evidence type="ECO:0000256" key="2">
    <source>
        <dbReference type="ARBA" id="ARBA00022729"/>
    </source>
</evidence>
<keyword evidence="9" id="KW-1185">Reference proteome</keyword>
<dbReference type="Pfam" id="PF13462">
    <property type="entry name" value="Thioredoxin_4"/>
    <property type="match status" value="1"/>
</dbReference>
<dbReference type="InterPro" id="IPR036249">
    <property type="entry name" value="Thioredoxin-like_sf"/>
</dbReference>
<keyword evidence="6" id="KW-0472">Membrane</keyword>
<keyword evidence="6" id="KW-0812">Transmembrane</keyword>
<keyword evidence="8" id="KW-0413">Isomerase</keyword>
<dbReference type="InterPro" id="IPR012336">
    <property type="entry name" value="Thioredoxin-like_fold"/>
</dbReference>
<evidence type="ECO:0000256" key="6">
    <source>
        <dbReference type="SAM" id="Phobius"/>
    </source>
</evidence>
<accession>A0ABX2S157</accession>
<keyword evidence="6" id="KW-1133">Transmembrane helix</keyword>
<comment type="caution">
    <text evidence="8">The sequence shown here is derived from an EMBL/GenBank/DDBJ whole genome shotgun (WGS) entry which is preliminary data.</text>
</comment>
<sequence>MSQGNDRAARRAKLEALRAAEQRKKSRTVALAVIGAFVAVAGAVLAIAWLSDGDERRTIATGRSSGAGSAADSRLVRADSHRLSEARGSDVTLVEFLDFECEACRAAYPIVEDLRKEYAGRVTFVVRYFPIPSHFNAERAARAVESAAQQGKFEQMYKRMYETQTQWGERQVPADQTFRGFAADLGLDLARYDRDYDDPATLKRIRKDVADGEALGVSGTPTFFLNGRKLTPSSYDDFRNAVDAALAE</sequence>
<keyword evidence="2" id="KW-0732">Signal</keyword>
<keyword evidence="3" id="KW-0560">Oxidoreductase</keyword>
<protein>
    <submittedName>
        <fullName evidence="8">Protein-disulfide isomerase</fullName>
    </submittedName>
</protein>
<organism evidence="8 9">
    <name type="scientific">Actinopolymorpha cephalotaxi</name>
    <dbReference type="NCBI Taxonomy" id="504797"/>
    <lineage>
        <taxon>Bacteria</taxon>
        <taxon>Bacillati</taxon>
        <taxon>Actinomycetota</taxon>
        <taxon>Actinomycetes</taxon>
        <taxon>Propionibacteriales</taxon>
        <taxon>Actinopolymorphaceae</taxon>
        <taxon>Actinopolymorpha</taxon>
    </lineage>
</organism>
<dbReference type="PANTHER" id="PTHR13887:SF14">
    <property type="entry name" value="DISULFIDE BOND FORMATION PROTEIN D"/>
    <property type="match status" value="1"/>
</dbReference>
<keyword evidence="5" id="KW-0676">Redox-active center</keyword>
<dbReference type="Proteomes" id="UP000533017">
    <property type="component" value="Unassembled WGS sequence"/>
</dbReference>
<dbReference type="PANTHER" id="PTHR13887">
    <property type="entry name" value="GLUTATHIONE S-TRANSFERASE KAPPA"/>
    <property type="match status" value="1"/>
</dbReference>
<dbReference type="RefSeq" id="WP_092882840.1">
    <property type="nucleotide sequence ID" value="NZ_FOOI01000004.1"/>
</dbReference>
<keyword evidence="4" id="KW-1015">Disulfide bond</keyword>
<evidence type="ECO:0000256" key="1">
    <source>
        <dbReference type="ARBA" id="ARBA00005791"/>
    </source>
</evidence>
<gene>
    <name evidence="8" type="ORF">FHR37_002198</name>
</gene>
<dbReference type="InterPro" id="IPR013766">
    <property type="entry name" value="Thioredoxin_domain"/>
</dbReference>
<evidence type="ECO:0000313" key="8">
    <source>
        <dbReference type="EMBL" id="NYH83347.1"/>
    </source>
</evidence>
<dbReference type="SUPFAM" id="SSF52833">
    <property type="entry name" value="Thioredoxin-like"/>
    <property type="match status" value="1"/>
</dbReference>
<evidence type="ECO:0000313" key="9">
    <source>
        <dbReference type="Proteomes" id="UP000533017"/>
    </source>
</evidence>
<evidence type="ECO:0000256" key="3">
    <source>
        <dbReference type="ARBA" id="ARBA00023002"/>
    </source>
</evidence>
<dbReference type="GO" id="GO:0016853">
    <property type="term" value="F:isomerase activity"/>
    <property type="evidence" value="ECO:0007669"/>
    <property type="project" value="UniProtKB-KW"/>
</dbReference>
<name>A0ABX2S157_9ACTN</name>
<dbReference type="PROSITE" id="PS51352">
    <property type="entry name" value="THIOREDOXIN_2"/>
    <property type="match status" value="1"/>
</dbReference>
<dbReference type="EMBL" id="JACBZA010000001">
    <property type="protein sequence ID" value="NYH83347.1"/>
    <property type="molecule type" value="Genomic_DNA"/>
</dbReference>
<feature type="domain" description="Thioredoxin" evidence="7">
    <location>
        <begin position="64"/>
        <end position="247"/>
    </location>
</feature>
<evidence type="ECO:0000256" key="4">
    <source>
        <dbReference type="ARBA" id="ARBA00023157"/>
    </source>
</evidence>
<comment type="similarity">
    <text evidence="1">Belongs to the thioredoxin family. DsbA subfamily.</text>
</comment>